<dbReference type="PANTHER" id="PTHR22939:SF129">
    <property type="entry name" value="SERINE PROTEASE HTRA2, MITOCHONDRIAL"/>
    <property type="match status" value="1"/>
</dbReference>
<dbReference type="SUPFAM" id="SSF50494">
    <property type="entry name" value="Trypsin-like serine proteases"/>
    <property type="match status" value="1"/>
</dbReference>
<dbReference type="PANTHER" id="PTHR22939">
    <property type="entry name" value="SERINE PROTEASE FAMILY S1C HTRA-RELATED"/>
    <property type="match status" value="1"/>
</dbReference>
<dbReference type="GO" id="GO:0004252">
    <property type="term" value="F:serine-type endopeptidase activity"/>
    <property type="evidence" value="ECO:0007669"/>
    <property type="project" value="InterPro"/>
</dbReference>
<keyword evidence="6" id="KW-1185">Reference proteome</keyword>
<dbReference type="EMBL" id="JACJPW010000058">
    <property type="protein sequence ID" value="MBD2183558.1"/>
    <property type="molecule type" value="Genomic_DNA"/>
</dbReference>
<sequence length="287" mass="30538">MNSFSLVEELNAVTESLRRSTVKIRGRRNGIGSGVIWNSDGIIITNAHVISHPKISVELSDGRILAATAIAKNRQRDLAALKVDASNLNAAKIGNGDRLRVGELVVAVGNPNGSTGAVTVGIIHNLTSINVNRPNWIQTDVQLAPGNSGGPLANVQGEVIGINTMIVQGKGFAIPTHVVQRFLERGNERPYLGVSLREVIVPLQGKPSYGLLITDVESGSPADIGQLMMGDVLVGVRGIAFLSPNELFHILENSYEGDGLPLNVLRGDKLVQLDVVLWNKDSSARAA</sequence>
<dbReference type="GO" id="GO:0006508">
    <property type="term" value="P:proteolysis"/>
    <property type="evidence" value="ECO:0007669"/>
    <property type="project" value="UniProtKB-KW"/>
</dbReference>
<reference evidence="5" key="1">
    <citation type="journal article" date="2015" name="ISME J.">
        <title>Draft Genome Sequence of Streptomyces incarnatus NRRL8089, which Produces the Nucleoside Antibiotic Sinefungin.</title>
        <authorList>
            <person name="Oshima K."/>
            <person name="Hattori M."/>
            <person name="Shimizu H."/>
            <person name="Fukuda K."/>
            <person name="Nemoto M."/>
            <person name="Inagaki K."/>
            <person name="Tamura T."/>
        </authorList>
    </citation>
    <scope>NUCLEOTIDE SEQUENCE</scope>
    <source>
        <strain evidence="5">FACHB-1375</strain>
    </source>
</reference>
<dbReference type="Gene3D" id="2.30.42.10">
    <property type="match status" value="1"/>
</dbReference>
<dbReference type="PROSITE" id="PS50106">
    <property type="entry name" value="PDZ"/>
    <property type="match status" value="1"/>
</dbReference>
<comment type="caution">
    <text evidence="5">The sequence shown here is derived from an EMBL/GenBank/DDBJ whole genome shotgun (WGS) entry which is preliminary data.</text>
</comment>
<reference evidence="5" key="2">
    <citation type="submission" date="2020-08" db="EMBL/GenBank/DDBJ databases">
        <authorList>
            <person name="Chen M."/>
            <person name="Teng W."/>
            <person name="Zhao L."/>
            <person name="Hu C."/>
            <person name="Zhou Y."/>
            <person name="Han B."/>
            <person name="Song L."/>
            <person name="Shu W."/>
        </authorList>
    </citation>
    <scope>NUCLEOTIDE SEQUENCE</scope>
    <source>
        <strain evidence="5">FACHB-1375</strain>
    </source>
</reference>
<dbReference type="Pfam" id="PF13180">
    <property type="entry name" value="PDZ_2"/>
    <property type="match status" value="1"/>
</dbReference>
<dbReference type="Pfam" id="PF13365">
    <property type="entry name" value="Trypsin_2"/>
    <property type="match status" value="1"/>
</dbReference>
<dbReference type="InterPro" id="IPR001478">
    <property type="entry name" value="PDZ"/>
</dbReference>
<keyword evidence="2" id="KW-0645">Protease</keyword>
<dbReference type="InterPro" id="IPR001940">
    <property type="entry name" value="Peptidase_S1C"/>
</dbReference>
<dbReference type="Gene3D" id="2.40.10.120">
    <property type="match status" value="1"/>
</dbReference>
<organism evidence="5 6">
    <name type="scientific">Aerosakkonema funiforme FACHB-1375</name>
    <dbReference type="NCBI Taxonomy" id="2949571"/>
    <lineage>
        <taxon>Bacteria</taxon>
        <taxon>Bacillati</taxon>
        <taxon>Cyanobacteriota</taxon>
        <taxon>Cyanophyceae</taxon>
        <taxon>Oscillatoriophycideae</taxon>
        <taxon>Aerosakkonematales</taxon>
        <taxon>Aerosakkonemataceae</taxon>
        <taxon>Aerosakkonema</taxon>
    </lineage>
</organism>
<dbReference type="InterPro" id="IPR036034">
    <property type="entry name" value="PDZ_sf"/>
</dbReference>
<evidence type="ECO:0000313" key="6">
    <source>
        <dbReference type="Proteomes" id="UP000641646"/>
    </source>
</evidence>
<evidence type="ECO:0000259" key="4">
    <source>
        <dbReference type="PROSITE" id="PS50106"/>
    </source>
</evidence>
<dbReference type="RefSeq" id="WP_190468113.1">
    <property type="nucleotide sequence ID" value="NZ_JACJPW010000058.1"/>
</dbReference>
<dbReference type="AlphaFoldDB" id="A0A926VI43"/>
<gene>
    <name evidence="5" type="ORF">H6G03_21270</name>
</gene>
<evidence type="ECO:0000256" key="2">
    <source>
        <dbReference type="ARBA" id="ARBA00022670"/>
    </source>
</evidence>
<dbReference type="PRINTS" id="PR00834">
    <property type="entry name" value="PROTEASES2C"/>
</dbReference>
<evidence type="ECO:0000313" key="5">
    <source>
        <dbReference type="EMBL" id="MBD2183558.1"/>
    </source>
</evidence>
<feature type="domain" description="PDZ" evidence="4">
    <location>
        <begin position="180"/>
        <end position="254"/>
    </location>
</feature>
<name>A0A926VI43_9CYAN</name>
<dbReference type="SMART" id="SM00228">
    <property type="entry name" value="PDZ"/>
    <property type="match status" value="1"/>
</dbReference>
<comment type="similarity">
    <text evidence="1">Belongs to the peptidase S1C family.</text>
</comment>
<dbReference type="SUPFAM" id="SSF50156">
    <property type="entry name" value="PDZ domain-like"/>
    <property type="match status" value="1"/>
</dbReference>
<dbReference type="Proteomes" id="UP000641646">
    <property type="component" value="Unassembled WGS sequence"/>
</dbReference>
<evidence type="ECO:0000256" key="1">
    <source>
        <dbReference type="ARBA" id="ARBA00010541"/>
    </source>
</evidence>
<proteinExistence type="inferred from homology"/>
<protein>
    <submittedName>
        <fullName evidence="5">Trypsin-like peptidase domain-containing protein</fullName>
    </submittedName>
</protein>
<evidence type="ECO:0000256" key="3">
    <source>
        <dbReference type="ARBA" id="ARBA00022801"/>
    </source>
</evidence>
<accession>A0A926VI43</accession>
<dbReference type="InterPro" id="IPR009003">
    <property type="entry name" value="Peptidase_S1_PA"/>
</dbReference>
<keyword evidence="3" id="KW-0378">Hydrolase</keyword>